<evidence type="ECO:0000313" key="2">
    <source>
        <dbReference type="Proteomes" id="UP001221142"/>
    </source>
</evidence>
<reference evidence="1" key="1">
    <citation type="submission" date="2023-03" db="EMBL/GenBank/DDBJ databases">
        <title>Massive genome expansion in bonnet fungi (Mycena s.s.) driven by repeated elements and novel gene families across ecological guilds.</title>
        <authorList>
            <consortium name="Lawrence Berkeley National Laboratory"/>
            <person name="Harder C.B."/>
            <person name="Miyauchi S."/>
            <person name="Viragh M."/>
            <person name="Kuo A."/>
            <person name="Thoen E."/>
            <person name="Andreopoulos B."/>
            <person name="Lu D."/>
            <person name="Skrede I."/>
            <person name="Drula E."/>
            <person name="Henrissat B."/>
            <person name="Morin E."/>
            <person name="Kohler A."/>
            <person name="Barry K."/>
            <person name="LaButti K."/>
            <person name="Morin E."/>
            <person name="Salamov A."/>
            <person name="Lipzen A."/>
            <person name="Mereny Z."/>
            <person name="Hegedus B."/>
            <person name="Baldrian P."/>
            <person name="Stursova M."/>
            <person name="Weitz H."/>
            <person name="Taylor A."/>
            <person name="Grigoriev I.V."/>
            <person name="Nagy L.G."/>
            <person name="Martin F."/>
            <person name="Kauserud H."/>
        </authorList>
    </citation>
    <scope>NUCLEOTIDE SEQUENCE</scope>
    <source>
        <strain evidence="1">9284</strain>
    </source>
</reference>
<keyword evidence="2" id="KW-1185">Reference proteome</keyword>
<organism evidence="1 2">
    <name type="scientific">Roridomyces roridus</name>
    <dbReference type="NCBI Taxonomy" id="1738132"/>
    <lineage>
        <taxon>Eukaryota</taxon>
        <taxon>Fungi</taxon>
        <taxon>Dikarya</taxon>
        <taxon>Basidiomycota</taxon>
        <taxon>Agaricomycotina</taxon>
        <taxon>Agaricomycetes</taxon>
        <taxon>Agaricomycetidae</taxon>
        <taxon>Agaricales</taxon>
        <taxon>Marasmiineae</taxon>
        <taxon>Mycenaceae</taxon>
        <taxon>Roridomyces</taxon>
    </lineage>
</organism>
<dbReference type="Gene3D" id="3.80.10.10">
    <property type="entry name" value="Ribonuclease Inhibitor"/>
    <property type="match status" value="1"/>
</dbReference>
<evidence type="ECO:0008006" key="3">
    <source>
        <dbReference type="Google" id="ProtNLM"/>
    </source>
</evidence>
<name>A0AAD7C8V9_9AGAR</name>
<dbReference type="AlphaFoldDB" id="A0AAD7C8V9"/>
<dbReference type="EMBL" id="JARKIF010000004">
    <property type="protein sequence ID" value="KAJ7642118.1"/>
    <property type="molecule type" value="Genomic_DNA"/>
</dbReference>
<sequence>MTYITTWRLLAPQGLPFTPSTSFMSLSSINLMLGLDLILEILDCLAVPLPFHQRASSPGVLANCCLVCKAWLPHAQKLLFRRIILPHNIYSEPYLRGTTRNSLPSFLAAIDPANERGKRLASCVLSLTVRHTGRDRVSDSSSLATALLRTPNLRHLDVTTISCDFDAETLSLLRKKGPRITSLCILQDFSFSAPRHIQMMHDVIAAFPSIRLLEISSAPSGTLHAFDPPPNLSLASLKIHTKLVADIGPCLASLLGHPPTSNPKEVGLHGVGRLGRHNDTSGPGLQLLAHNSADTHLPAHSTHLRSLSVKTIADAEPYFAHCPNLERLELSRFPHPETFERIPRTLIGLAISGPPLWESAAAESGKRTTVEGALISALEAFPRLESLTWSVCPIREFVVLDEWCRKRGVGFRFSSGVVTDDNTVELELRQKYLQI</sequence>
<dbReference type="InterPro" id="IPR032675">
    <property type="entry name" value="LRR_dom_sf"/>
</dbReference>
<dbReference type="SUPFAM" id="SSF52047">
    <property type="entry name" value="RNI-like"/>
    <property type="match status" value="1"/>
</dbReference>
<accession>A0AAD7C8V9</accession>
<gene>
    <name evidence="1" type="ORF">FB45DRAFT_365579</name>
</gene>
<proteinExistence type="predicted"/>
<comment type="caution">
    <text evidence="1">The sequence shown here is derived from an EMBL/GenBank/DDBJ whole genome shotgun (WGS) entry which is preliminary data.</text>
</comment>
<protein>
    <recommendedName>
        <fullName evidence="3">F-box domain-containing protein</fullName>
    </recommendedName>
</protein>
<evidence type="ECO:0000313" key="1">
    <source>
        <dbReference type="EMBL" id="KAJ7642118.1"/>
    </source>
</evidence>
<dbReference type="Proteomes" id="UP001221142">
    <property type="component" value="Unassembled WGS sequence"/>
</dbReference>